<organism evidence="2 3">
    <name type="scientific">Globodera pallida</name>
    <name type="common">Potato cyst nematode worm</name>
    <name type="synonym">Heterodera pallida</name>
    <dbReference type="NCBI Taxonomy" id="36090"/>
    <lineage>
        <taxon>Eukaryota</taxon>
        <taxon>Metazoa</taxon>
        <taxon>Ecdysozoa</taxon>
        <taxon>Nematoda</taxon>
        <taxon>Chromadorea</taxon>
        <taxon>Rhabditida</taxon>
        <taxon>Tylenchina</taxon>
        <taxon>Tylenchomorpha</taxon>
        <taxon>Tylenchoidea</taxon>
        <taxon>Heteroderidae</taxon>
        <taxon>Heteroderinae</taxon>
        <taxon>Globodera</taxon>
    </lineage>
</organism>
<dbReference type="CDD" id="cd01647">
    <property type="entry name" value="RT_LTR"/>
    <property type="match status" value="1"/>
</dbReference>
<feature type="domain" description="Reverse transcriptase" evidence="1">
    <location>
        <begin position="123"/>
        <end position="219"/>
    </location>
</feature>
<reference evidence="3" key="3">
    <citation type="submission" date="2016-06" db="UniProtKB">
        <authorList>
            <consortium name="WormBaseParasite"/>
        </authorList>
    </citation>
    <scope>IDENTIFICATION</scope>
</reference>
<proteinExistence type="predicted"/>
<evidence type="ECO:0000313" key="2">
    <source>
        <dbReference type="Proteomes" id="UP000050741"/>
    </source>
</evidence>
<dbReference type="PANTHER" id="PTHR24559:SF444">
    <property type="entry name" value="REVERSE TRANSCRIPTASE DOMAIN-CONTAINING PROTEIN"/>
    <property type="match status" value="1"/>
</dbReference>
<accession>A0A183BUP8</accession>
<dbReference type="InterPro" id="IPR043128">
    <property type="entry name" value="Rev_trsase/Diguanyl_cyclase"/>
</dbReference>
<dbReference type="InterPro" id="IPR000477">
    <property type="entry name" value="RT_dom"/>
</dbReference>
<dbReference type="SUPFAM" id="SSF56672">
    <property type="entry name" value="DNA/RNA polymerases"/>
    <property type="match status" value="1"/>
</dbReference>
<dbReference type="Proteomes" id="UP000050741">
    <property type="component" value="Unassembled WGS sequence"/>
</dbReference>
<keyword evidence="2" id="KW-1185">Reference proteome</keyword>
<dbReference type="Gene3D" id="3.30.70.270">
    <property type="match status" value="1"/>
</dbReference>
<name>A0A183BUP8_GLOPA</name>
<dbReference type="WBParaSite" id="GPLIN_000433400">
    <property type="protein sequence ID" value="GPLIN_000433400"/>
    <property type="gene ID" value="GPLIN_000433400"/>
</dbReference>
<dbReference type="InterPro" id="IPR053134">
    <property type="entry name" value="RNA-dir_DNA_polymerase"/>
</dbReference>
<reference evidence="2" key="2">
    <citation type="submission" date="2014-05" db="EMBL/GenBank/DDBJ databases">
        <title>The genome and life-stage specific transcriptomes of Globodera pallida elucidate key aspects of plant parasitism by a cyst nematode.</title>
        <authorList>
            <person name="Cotton J.A."/>
            <person name="Lilley C.J."/>
            <person name="Jones L.M."/>
            <person name="Kikuchi T."/>
            <person name="Reid A.J."/>
            <person name="Thorpe P."/>
            <person name="Tsai I.J."/>
            <person name="Beasley H."/>
            <person name="Blok V."/>
            <person name="Cock P.J.A."/>
            <person name="Van den Akker S.E."/>
            <person name="Holroyd N."/>
            <person name="Hunt M."/>
            <person name="Mantelin S."/>
            <person name="Naghra H."/>
            <person name="Pain A."/>
            <person name="Palomares-Rius J.E."/>
            <person name="Zarowiecki M."/>
            <person name="Berriman M."/>
            <person name="Jones J.T."/>
            <person name="Urwin P.E."/>
        </authorList>
    </citation>
    <scope>NUCLEOTIDE SEQUENCE [LARGE SCALE GENOMIC DNA]</scope>
    <source>
        <strain evidence="2">Lindley</strain>
    </source>
</reference>
<dbReference type="InterPro" id="IPR043502">
    <property type="entry name" value="DNA/RNA_pol_sf"/>
</dbReference>
<dbReference type="PANTHER" id="PTHR24559">
    <property type="entry name" value="TRANSPOSON TY3-I GAG-POL POLYPROTEIN"/>
    <property type="match status" value="1"/>
</dbReference>
<reference evidence="2" key="1">
    <citation type="submission" date="2013-12" db="EMBL/GenBank/DDBJ databases">
        <authorList>
            <person name="Aslett M."/>
        </authorList>
    </citation>
    <scope>NUCLEOTIDE SEQUENCE [LARGE SCALE GENOMIC DNA]</scope>
    <source>
        <strain evidence="2">Lindley</strain>
    </source>
</reference>
<protein>
    <submittedName>
        <fullName evidence="3">Reverse transcriptase domain-containing protein</fullName>
    </submittedName>
</protein>
<dbReference type="Gene3D" id="3.10.10.10">
    <property type="entry name" value="HIV Type 1 Reverse Transcriptase, subunit A, domain 1"/>
    <property type="match status" value="1"/>
</dbReference>
<sequence>MQAVSASEHVMRFREKAEVELEISGMKASITVQWVSDWKRLTNSVRAEVNALDIDPEYKVNISKSELKGAELAALERLVEKYSDIFSKSQYDLEPISSSPRRMPYKYKDELNKHIEKLIAAGKKDGGIRPCLDFRKLNEITVPDRYPLPRLDAIMEKVGRCNFYSSLDLSSGYLQIKLTEETSWKCGVITEDNVYQMLYMPFGMKNATAAFSRAMAVVLIGRYQHQKGGGQQSRLNSVR</sequence>
<evidence type="ECO:0000259" key="1">
    <source>
        <dbReference type="Pfam" id="PF00078"/>
    </source>
</evidence>
<evidence type="ECO:0000313" key="3">
    <source>
        <dbReference type="WBParaSite" id="GPLIN_000433400"/>
    </source>
</evidence>
<dbReference type="AlphaFoldDB" id="A0A183BUP8"/>
<dbReference type="Pfam" id="PF00078">
    <property type="entry name" value="RVT_1"/>
    <property type="match status" value="1"/>
</dbReference>